<evidence type="ECO:0000313" key="8">
    <source>
        <dbReference type="Proteomes" id="UP001519460"/>
    </source>
</evidence>
<dbReference type="PANTHER" id="PTHR12231">
    <property type="entry name" value="CTX-RELATED TYPE I TRANSMEMBRANE PROTEIN"/>
    <property type="match status" value="1"/>
</dbReference>
<dbReference type="InterPro" id="IPR036179">
    <property type="entry name" value="Ig-like_dom_sf"/>
</dbReference>
<accession>A0ABD0LVF4</accession>
<reference evidence="7 8" key="1">
    <citation type="journal article" date="2023" name="Sci. Data">
        <title>Genome assembly of the Korean intertidal mud-creeper Batillaria attramentaria.</title>
        <authorList>
            <person name="Patra A.K."/>
            <person name="Ho P.T."/>
            <person name="Jun S."/>
            <person name="Lee S.J."/>
            <person name="Kim Y."/>
            <person name="Won Y.J."/>
        </authorList>
    </citation>
    <scope>NUCLEOTIDE SEQUENCE [LARGE SCALE GENOMIC DNA]</scope>
    <source>
        <strain evidence="7">Wonlab-2016</strain>
    </source>
</reference>
<evidence type="ECO:0000256" key="1">
    <source>
        <dbReference type="ARBA" id="ARBA00022729"/>
    </source>
</evidence>
<proteinExistence type="predicted"/>
<dbReference type="EMBL" id="JACVVK020000019">
    <property type="protein sequence ID" value="KAK7503630.1"/>
    <property type="molecule type" value="Genomic_DNA"/>
</dbReference>
<name>A0ABD0LVF4_9CAEN</name>
<keyword evidence="1" id="KW-0732">Signal</keyword>
<evidence type="ECO:0000259" key="6">
    <source>
        <dbReference type="PROSITE" id="PS50835"/>
    </source>
</evidence>
<keyword evidence="4" id="KW-0393">Immunoglobulin domain</keyword>
<dbReference type="InterPro" id="IPR003598">
    <property type="entry name" value="Ig_sub2"/>
</dbReference>
<keyword evidence="3" id="KW-1015">Disulfide bond</keyword>
<dbReference type="InterPro" id="IPR013783">
    <property type="entry name" value="Ig-like_fold"/>
</dbReference>
<comment type="caution">
    <text evidence="7">The sequence shown here is derived from an EMBL/GenBank/DDBJ whole genome shotgun (WGS) entry which is preliminary data.</text>
</comment>
<organism evidence="7 8">
    <name type="scientific">Batillaria attramentaria</name>
    <dbReference type="NCBI Taxonomy" id="370345"/>
    <lineage>
        <taxon>Eukaryota</taxon>
        <taxon>Metazoa</taxon>
        <taxon>Spiralia</taxon>
        <taxon>Lophotrochozoa</taxon>
        <taxon>Mollusca</taxon>
        <taxon>Gastropoda</taxon>
        <taxon>Caenogastropoda</taxon>
        <taxon>Sorbeoconcha</taxon>
        <taxon>Cerithioidea</taxon>
        <taxon>Batillariidae</taxon>
        <taxon>Batillaria</taxon>
    </lineage>
</organism>
<dbReference type="Pfam" id="PF13927">
    <property type="entry name" value="Ig_3"/>
    <property type="match status" value="2"/>
</dbReference>
<feature type="compositionally biased region" description="Polar residues" evidence="5">
    <location>
        <begin position="458"/>
        <end position="470"/>
    </location>
</feature>
<feature type="region of interest" description="Disordered" evidence="5">
    <location>
        <begin position="458"/>
        <end position="503"/>
    </location>
</feature>
<evidence type="ECO:0000256" key="2">
    <source>
        <dbReference type="ARBA" id="ARBA00022737"/>
    </source>
</evidence>
<evidence type="ECO:0000313" key="7">
    <source>
        <dbReference type="EMBL" id="KAK7503630.1"/>
    </source>
</evidence>
<evidence type="ECO:0000256" key="3">
    <source>
        <dbReference type="ARBA" id="ARBA00023157"/>
    </source>
</evidence>
<feature type="domain" description="Ig-like" evidence="6">
    <location>
        <begin position="1"/>
        <end position="61"/>
    </location>
</feature>
<evidence type="ECO:0000256" key="5">
    <source>
        <dbReference type="SAM" id="MobiDB-lite"/>
    </source>
</evidence>
<keyword evidence="8" id="KW-1185">Reference proteome</keyword>
<dbReference type="Gene3D" id="2.60.40.10">
    <property type="entry name" value="Immunoglobulins"/>
    <property type="match status" value="3"/>
</dbReference>
<dbReference type="InterPro" id="IPR051170">
    <property type="entry name" value="Neural/epithelial_adhesion"/>
</dbReference>
<dbReference type="InterPro" id="IPR003599">
    <property type="entry name" value="Ig_sub"/>
</dbReference>
<dbReference type="Proteomes" id="UP001519460">
    <property type="component" value="Unassembled WGS sequence"/>
</dbReference>
<dbReference type="SMART" id="SM00409">
    <property type="entry name" value="IG"/>
    <property type="match status" value="3"/>
</dbReference>
<feature type="domain" description="Ig-like" evidence="6">
    <location>
        <begin position="355"/>
        <end position="446"/>
    </location>
</feature>
<evidence type="ECO:0000256" key="4">
    <source>
        <dbReference type="ARBA" id="ARBA00023319"/>
    </source>
</evidence>
<dbReference type="PROSITE" id="PS50835">
    <property type="entry name" value="IG_LIKE"/>
    <property type="match status" value="3"/>
</dbReference>
<feature type="non-terminal residue" evidence="7">
    <location>
        <position position="1"/>
    </location>
</feature>
<keyword evidence="2" id="KW-0677">Repeat</keyword>
<sequence>VVWLDHRGKVLTLNERRIMSDERISVERPYTKDWNLFVRSVRPTDAGTYMCQVNTNPVKVQHITLHVHDLSLLIVPRQSAVQVAFQGPQFLVDKGRSLLVRYSVDGAFRCGQLQAGFAIGAIFSKVVVLVMTHLSGRGVDYAVIVACEGASDWPRFEGKKRGILGREIVVVQGMGSVFDEFGRAGLRTPPHNASSARKDCQECTAKDFSSLPTATVDLRRGLFERAAVNLAVLTRALPHHIPSNSAPRAGRWQEPAKIIDHLSSNEYVVAKEGDTVELVCNVTGQPHPTVTWHRIPTGLMHDNDQREEKQIGVEGEVLVIHNVTRYCDDLYKCVAYNNVKPAAHRDIRVYVEFPPEIRLPNRKLGQSKGKTTILECIVTAYPHAFNVWRRHGKDITRNSKYNIEVYDEDDNTLTLSLRIQSLTEEDYGKYECVSENPLGRDSETMILYGYNVPTQWPHSGDNNALPNNEGKSWPDPRFPDAENPDNIARPNVEGGENRQRSPSVIVEPNSKANQLMWNSGCVLLIATSLTAVLIGR</sequence>
<protein>
    <recommendedName>
        <fullName evidence="6">Ig-like domain-containing protein</fullName>
    </recommendedName>
</protein>
<feature type="domain" description="Ig-like" evidence="6">
    <location>
        <begin position="255"/>
        <end position="348"/>
    </location>
</feature>
<dbReference type="InterPro" id="IPR007110">
    <property type="entry name" value="Ig-like_dom"/>
</dbReference>
<dbReference type="AlphaFoldDB" id="A0ABD0LVF4"/>
<dbReference type="SMART" id="SM00408">
    <property type="entry name" value="IGc2"/>
    <property type="match status" value="2"/>
</dbReference>
<dbReference type="PANTHER" id="PTHR12231:SF253">
    <property type="entry name" value="DPR-INTERACTING PROTEIN ETA, ISOFORM B-RELATED"/>
    <property type="match status" value="1"/>
</dbReference>
<gene>
    <name evidence="7" type="ORF">BaRGS_00005169</name>
</gene>
<dbReference type="SUPFAM" id="SSF48726">
    <property type="entry name" value="Immunoglobulin"/>
    <property type="match status" value="3"/>
</dbReference>